<gene>
    <name evidence="2" type="ORF">SCF082_LOCUS12785</name>
</gene>
<dbReference type="EMBL" id="CAXAMM010007814">
    <property type="protein sequence ID" value="CAK9015492.1"/>
    <property type="molecule type" value="Genomic_DNA"/>
</dbReference>
<evidence type="ECO:0008006" key="4">
    <source>
        <dbReference type="Google" id="ProtNLM"/>
    </source>
</evidence>
<feature type="signal peptide" evidence="1">
    <location>
        <begin position="1"/>
        <end position="18"/>
    </location>
</feature>
<dbReference type="Proteomes" id="UP001642464">
    <property type="component" value="Unassembled WGS sequence"/>
</dbReference>
<proteinExistence type="predicted"/>
<organism evidence="2 3">
    <name type="scientific">Durusdinium trenchii</name>
    <dbReference type="NCBI Taxonomy" id="1381693"/>
    <lineage>
        <taxon>Eukaryota</taxon>
        <taxon>Sar</taxon>
        <taxon>Alveolata</taxon>
        <taxon>Dinophyceae</taxon>
        <taxon>Suessiales</taxon>
        <taxon>Symbiodiniaceae</taxon>
        <taxon>Durusdinium</taxon>
    </lineage>
</organism>
<keyword evidence="3" id="KW-1185">Reference proteome</keyword>
<evidence type="ECO:0000313" key="2">
    <source>
        <dbReference type="EMBL" id="CAK9015492.1"/>
    </source>
</evidence>
<dbReference type="Pfam" id="PF03567">
    <property type="entry name" value="Sulfotransfer_2"/>
    <property type="match status" value="1"/>
</dbReference>
<evidence type="ECO:0000313" key="3">
    <source>
        <dbReference type="Proteomes" id="UP001642464"/>
    </source>
</evidence>
<accession>A0ABP0JM28</accession>
<protein>
    <recommendedName>
        <fullName evidence="4">Sulfotransferase</fullName>
    </recommendedName>
</protein>
<dbReference type="InterPro" id="IPR005331">
    <property type="entry name" value="Sulfotransferase"/>
</dbReference>
<name>A0ABP0JM28_9DINO</name>
<comment type="caution">
    <text evidence="2">The sequence shown here is derived from an EMBL/GenBank/DDBJ whole genome shotgun (WGS) entry which is preliminary data.</text>
</comment>
<feature type="chain" id="PRO_5046145827" description="Sulfotransferase" evidence="1">
    <location>
        <begin position="19"/>
        <end position="377"/>
    </location>
</feature>
<reference evidence="2 3" key="1">
    <citation type="submission" date="2024-02" db="EMBL/GenBank/DDBJ databases">
        <authorList>
            <person name="Chen Y."/>
            <person name="Shah S."/>
            <person name="Dougan E. K."/>
            <person name="Thang M."/>
            <person name="Chan C."/>
        </authorList>
    </citation>
    <scope>NUCLEOTIDE SEQUENCE [LARGE SCALE GENOMIC DNA]</scope>
</reference>
<evidence type="ECO:0000256" key="1">
    <source>
        <dbReference type="SAM" id="SignalP"/>
    </source>
</evidence>
<keyword evidence="1" id="KW-0732">Signal</keyword>
<sequence length="377" mass="42619">MLARFVIAVFATLLVVAASNRDDVAAMLQQSRKDMEPSQLQMTQADSWENMALGRLMLKVKEECLSSTQLCLPALIEARHGVWPYVQAELGKELKPYEPRSFTADFASTRLKDEVCHGKTFFLLHVWKAVGWGAMQNLGKLAGTYQRHNLEAWHNDLLAEDCQNVSHPSTFTFVRNPLARFISGYAQLEHYHQEAMEHRKNFPPNPVLNHLTGKPGSVGRAKQFLDRFFVDGVLRDGHVRPQSKFFVKPYGSKCFLAVDFVGKTENVVEDWKRFLESQQCHVITQFNLTKGRHENSIGTKQALADAAEIGGASSFVELQSAAKESMEAQLFQGAYLRALCWLYLVDYVMFSYDLPRGCDHPHMLHIAHLANISVSDS</sequence>